<feature type="compositionally biased region" description="Polar residues" evidence="1">
    <location>
        <begin position="8"/>
        <end position="22"/>
    </location>
</feature>
<dbReference type="InterPro" id="IPR053218">
    <property type="entry name" value="Pathogen-related_defense"/>
</dbReference>
<accession>A0A024UR94</accession>
<protein>
    <recommendedName>
        <fullName evidence="2">PH domain-containing protein</fullName>
    </recommendedName>
</protein>
<reference evidence="3" key="1">
    <citation type="submission" date="2013-12" db="EMBL/GenBank/DDBJ databases">
        <title>The Genome Sequence of Aphanomyces invadans NJM9701.</title>
        <authorList>
            <consortium name="The Broad Institute Genomics Platform"/>
            <person name="Russ C."/>
            <person name="Tyler B."/>
            <person name="van West P."/>
            <person name="Dieguez-Uribeondo J."/>
            <person name="Young S.K."/>
            <person name="Zeng Q."/>
            <person name="Gargeya S."/>
            <person name="Fitzgerald M."/>
            <person name="Abouelleil A."/>
            <person name="Alvarado L."/>
            <person name="Chapman S.B."/>
            <person name="Gainer-Dewar J."/>
            <person name="Goldberg J."/>
            <person name="Griggs A."/>
            <person name="Gujja S."/>
            <person name="Hansen M."/>
            <person name="Howarth C."/>
            <person name="Imamovic A."/>
            <person name="Ireland A."/>
            <person name="Larimer J."/>
            <person name="McCowan C."/>
            <person name="Murphy C."/>
            <person name="Pearson M."/>
            <person name="Poon T.W."/>
            <person name="Priest M."/>
            <person name="Roberts A."/>
            <person name="Saif S."/>
            <person name="Shea T."/>
            <person name="Sykes S."/>
            <person name="Wortman J."/>
            <person name="Nusbaum C."/>
            <person name="Birren B."/>
        </authorList>
    </citation>
    <scope>NUCLEOTIDE SEQUENCE [LARGE SCALE GENOMIC DNA]</scope>
    <source>
        <strain evidence="3">NJM9701</strain>
    </source>
</reference>
<evidence type="ECO:0000256" key="1">
    <source>
        <dbReference type="SAM" id="MobiDB-lite"/>
    </source>
</evidence>
<dbReference type="PANTHER" id="PTHR31723">
    <property type="entry name" value="PATHOGENESIS-RELATED FAMILY PROTEIN"/>
    <property type="match status" value="1"/>
</dbReference>
<dbReference type="InterPro" id="IPR001849">
    <property type="entry name" value="PH_domain"/>
</dbReference>
<dbReference type="PANTHER" id="PTHR31723:SF10">
    <property type="entry name" value="PATHOGEN-RELATED PROTEIN"/>
    <property type="match status" value="1"/>
</dbReference>
<dbReference type="Gene3D" id="2.30.29.30">
    <property type="entry name" value="Pleckstrin-homology domain (PH domain)/Phosphotyrosine-binding domain (PTB)"/>
    <property type="match status" value="1"/>
</dbReference>
<evidence type="ECO:0000259" key="2">
    <source>
        <dbReference type="PROSITE" id="PS50003"/>
    </source>
</evidence>
<dbReference type="VEuPathDB" id="FungiDB:H310_01418"/>
<dbReference type="SMART" id="SM00233">
    <property type="entry name" value="PH"/>
    <property type="match status" value="1"/>
</dbReference>
<dbReference type="CDD" id="cd00821">
    <property type="entry name" value="PH"/>
    <property type="match status" value="1"/>
</dbReference>
<feature type="region of interest" description="Disordered" evidence="1">
    <location>
        <begin position="1"/>
        <end position="24"/>
    </location>
</feature>
<dbReference type="PROSITE" id="PS50003">
    <property type="entry name" value="PH_DOMAIN"/>
    <property type="match status" value="1"/>
</dbReference>
<dbReference type="InterPro" id="IPR011993">
    <property type="entry name" value="PH-like_dom_sf"/>
</dbReference>
<dbReference type="AlphaFoldDB" id="A0A024UR94"/>
<dbReference type="Pfam" id="PF00169">
    <property type="entry name" value="PH"/>
    <property type="match status" value="1"/>
</dbReference>
<evidence type="ECO:0000313" key="3">
    <source>
        <dbReference type="EMBL" id="ETW08936.1"/>
    </source>
</evidence>
<dbReference type="OrthoDB" id="67924at2759"/>
<dbReference type="GeneID" id="20078468"/>
<name>A0A024UR94_9STRA</name>
<proteinExistence type="predicted"/>
<feature type="region of interest" description="Disordered" evidence="1">
    <location>
        <begin position="409"/>
        <end position="440"/>
    </location>
</feature>
<dbReference type="SUPFAM" id="SSF50729">
    <property type="entry name" value="PH domain-like"/>
    <property type="match status" value="1"/>
</dbReference>
<feature type="domain" description="PH" evidence="2">
    <location>
        <begin position="40"/>
        <end position="134"/>
    </location>
</feature>
<gene>
    <name evidence="3" type="ORF">H310_01418</name>
</gene>
<sequence length="490" mass="55146">MARRGSMPSRTLTHSINENVPETSDVPPLDDGFSLAMASSVSVSSWLRFKGGFFKGWTMYYFVLTRTNQLTAYATDDYEGKPWKFRVQAMMVQTNRSVHFGFIVTTLKNGTITLAATSGQEYKQWIQALSARQPLHPPLTQNALEAQNVRSAASEQSHTTLTPEEAQSDIYLYVPTAVIPLQGNGGLIGQAKDEICTLQTHFGQIVPFRGNLDDPSIQWRIGKPDYALLDLAFLQGKTHNHPQQSLEWMVQNLMKKWEMEVSHKANLDQWSTMHSDMFTLQVNMGPPVTAADLHRSGKYNGLLSHCPRHVYDASGSSRQRSYSAFSSMFPDGFAWEVLQVFSALPRVSFSWRHWGYCASKMDDASEGDLIELTGFAIIEVDPTIRINSMDLFFKPEPFLAALRKKSCSDIPTSTSSRSRRASVPHAKLAEAPKNTQWRAMRPELQRATALDNSTNEGNDMLRCPQRGVERMNVNPVHHRQQHDHPHTMAG</sequence>
<dbReference type="RefSeq" id="XP_008862741.1">
    <property type="nucleotide sequence ID" value="XM_008864519.1"/>
</dbReference>
<dbReference type="EMBL" id="KI913953">
    <property type="protein sequence ID" value="ETW08936.1"/>
    <property type="molecule type" value="Genomic_DNA"/>
</dbReference>
<organism evidence="3">
    <name type="scientific">Aphanomyces invadans</name>
    <dbReference type="NCBI Taxonomy" id="157072"/>
    <lineage>
        <taxon>Eukaryota</taxon>
        <taxon>Sar</taxon>
        <taxon>Stramenopiles</taxon>
        <taxon>Oomycota</taxon>
        <taxon>Saprolegniomycetes</taxon>
        <taxon>Saprolegniales</taxon>
        <taxon>Verrucalvaceae</taxon>
        <taxon>Aphanomyces</taxon>
    </lineage>
</organism>
<dbReference type="eggNOG" id="ENOG502QUA2">
    <property type="taxonomic scope" value="Eukaryota"/>
</dbReference>